<dbReference type="InterPro" id="IPR036097">
    <property type="entry name" value="HisK_dim/P_sf"/>
</dbReference>
<dbReference type="InterPro" id="IPR050428">
    <property type="entry name" value="TCS_sensor_his_kinase"/>
</dbReference>
<keyword evidence="5" id="KW-0808">Transferase</keyword>
<sequence>MKLFLVAADQPPRNLLLQICRYLLFALWLLAPWLAVQAETAPAPIHWAQLADPQGRLDIEQAARQRYVPASGQPALGYRAGATWLRLELPALRGEHYGWLELRSALLDRVTFYQRDADGRWQVQHAGDRVPITDHTLSYRQPVFRVNWPDGQPVTVYLRLASSSTLSFPWALHTPSSFMSSAGREQLLFGVFYAIHLVLLVSSTWFWLRTRSLSFVLFALCVLANLVSTLCAEGHAYQYLLPDRPRLTDALYVVSWFISTPLGVVFACQYLGLYAGRWRRTALGATWLAAAIALFAAPWLIWANVSALRPAYLLWALFANLLLLLVSLWQRVQGNRAAGPLFLVQLLFLGGIGMRLARNIGLLEPGLLADNAHYLGMMAFFLIMHSAITLRYTDLRAEKDAAQAEALKVAREAESRLEQEVAARTAELREAMEQVETALLLERHAQQQQQQFLATVSHELRTPLAVIDSAAQNLMLSEPQDSPSDIRTRRRYEKILNASRRLTLLLQDSLHEKRFALLRHRAAAQACVPKALLEDAARAAQALSDEHAIEVNCKGLPAQWCCDPQLTMLVLRTLADNAVKYTPAGCRIVLGGRQEGNELVLEISDNGPGIDPDELAHVFEYGYRGRSSRAQAGTGQGLPLARQMLAWQGGSLTLNNLSHGGCRATLRLPAQIPAQASITHAVSA</sequence>
<evidence type="ECO:0000256" key="5">
    <source>
        <dbReference type="ARBA" id="ARBA00022679"/>
    </source>
</evidence>
<evidence type="ECO:0000256" key="8">
    <source>
        <dbReference type="ARBA" id="ARBA00022989"/>
    </source>
</evidence>
<dbReference type="Gene3D" id="2.60.40.2380">
    <property type="match status" value="1"/>
</dbReference>
<feature type="transmembrane region" description="Helical" evidence="11">
    <location>
        <begin position="311"/>
        <end position="329"/>
    </location>
</feature>
<evidence type="ECO:0000256" key="4">
    <source>
        <dbReference type="ARBA" id="ARBA00022553"/>
    </source>
</evidence>
<dbReference type="InterPro" id="IPR003661">
    <property type="entry name" value="HisK_dim/P_dom"/>
</dbReference>
<dbReference type="InterPro" id="IPR003594">
    <property type="entry name" value="HATPase_dom"/>
</dbReference>
<feature type="transmembrane region" description="Helical" evidence="11">
    <location>
        <begin position="215"/>
        <end position="238"/>
    </location>
</feature>
<dbReference type="InterPro" id="IPR011622">
    <property type="entry name" value="7TMR_DISM_rcpt_extracell_dom2"/>
</dbReference>
<keyword evidence="14" id="KW-1185">Reference proteome</keyword>
<gene>
    <name evidence="13" type="ORF">GQF02_09825</name>
</gene>
<dbReference type="SMART" id="SM00388">
    <property type="entry name" value="HisKA"/>
    <property type="match status" value="1"/>
</dbReference>
<comment type="catalytic activity">
    <reaction evidence="1">
        <text>ATP + protein L-histidine = ADP + protein N-phospho-L-histidine.</text>
        <dbReference type="EC" id="2.7.13.3"/>
    </reaction>
</comment>
<keyword evidence="6 11" id="KW-0812">Transmembrane</keyword>
<dbReference type="PRINTS" id="PR00344">
    <property type="entry name" value="BCTRLSENSOR"/>
</dbReference>
<dbReference type="Pfam" id="PF02518">
    <property type="entry name" value="HATPase_c"/>
    <property type="match status" value="1"/>
</dbReference>
<keyword evidence="4" id="KW-0597">Phosphoprotein</keyword>
<evidence type="ECO:0000313" key="13">
    <source>
        <dbReference type="EMBL" id="MXR37270.1"/>
    </source>
</evidence>
<dbReference type="SUPFAM" id="SSF55874">
    <property type="entry name" value="ATPase domain of HSP90 chaperone/DNA topoisomerase II/histidine kinase"/>
    <property type="match status" value="1"/>
</dbReference>
<dbReference type="InterPro" id="IPR011623">
    <property type="entry name" value="7TMR_DISM_rcpt_extracell_dom1"/>
</dbReference>
<dbReference type="InterPro" id="IPR004358">
    <property type="entry name" value="Sig_transdc_His_kin-like_C"/>
</dbReference>
<name>A0A845BPG2_9NEIS</name>
<comment type="caution">
    <text evidence="13">The sequence shown here is derived from an EMBL/GenBank/DDBJ whole genome shotgun (WGS) entry which is preliminary data.</text>
</comment>
<dbReference type="CDD" id="cd00075">
    <property type="entry name" value="HATPase"/>
    <property type="match status" value="1"/>
</dbReference>
<evidence type="ECO:0000256" key="11">
    <source>
        <dbReference type="SAM" id="Phobius"/>
    </source>
</evidence>
<dbReference type="EC" id="2.7.13.3" evidence="3"/>
<feature type="transmembrane region" description="Helical" evidence="11">
    <location>
        <begin position="250"/>
        <end position="273"/>
    </location>
</feature>
<dbReference type="InterPro" id="IPR005467">
    <property type="entry name" value="His_kinase_dom"/>
</dbReference>
<feature type="domain" description="Histidine kinase" evidence="12">
    <location>
        <begin position="455"/>
        <end position="672"/>
    </location>
</feature>
<keyword evidence="7 13" id="KW-0418">Kinase</keyword>
<evidence type="ECO:0000256" key="6">
    <source>
        <dbReference type="ARBA" id="ARBA00022692"/>
    </source>
</evidence>
<evidence type="ECO:0000256" key="1">
    <source>
        <dbReference type="ARBA" id="ARBA00000085"/>
    </source>
</evidence>
<feature type="transmembrane region" description="Helical" evidence="11">
    <location>
        <begin position="285"/>
        <end position="305"/>
    </location>
</feature>
<proteinExistence type="predicted"/>
<accession>A0A845BPG2</accession>
<comment type="subcellular location">
    <subcellularLocation>
        <location evidence="2">Membrane</location>
    </subcellularLocation>
</comment>
<evidence type="ECO:0000256" key="10">
    <source>
        <dbReference type="SAM" id="Coils"/>
    </source>
</evidence>
<dbReference type="Pfam" id="PF00512">
    <property type="entry name" value="HisKA"/>
    <property type="match status" value="1"/>
</dbReference>
<dbReference type="PROSITE" id="PS50109">
    <property type="entry name" value="HIS_KIN"/>
    <property type="match status" value="1"/>
</dbReference>
<dbReference type="Gene3D" id="3.30.565.10">
    <property type="entry name" value="Histidine kinase-like ATPase, C-terminal domain"/>
    <property type="match status" value="1"/>
</dbReference>
<reference evidence="13 14" key="1">
    <citation type="submission" date="2019-12" db="EMBL/GenBank/DDBJ databases">
        <title>Neisseriaceae gen. nov. sp. Genome sequencing and assembly.</title>
        <authorList>
            <person name="Liu Z."/>
            <person name="Li A."/>
        </authorList>
    </citation>
    <scope>NUCLEOTIDE SEQUENCE [LARGE SCALE GENOMIC DNA]</scope>
    <source>
        <strain evidence="13 14">B2N2-7</strain>
    </source>
</reference>
<dbReference type="Pfam" id="PF07696">
    <property type="entry name" value="7TMR-DISMED2"/>
    <property type="match status" value="1"/>
</dbReference>
<evidence type="ECO:0000259" key="12">
    <source>
        <dbReference type="PROSITE" id="PS50109"/>
    </source>
</evidence>
<evidence type="ECO:0000256" key="3">
    <source>
        <dbReference type="ARBA" id="ARBA00012438"/>
    </source>
</evidence>
<dbReference type="Proteomes" id="UP000467214">
    <property type="component" value="Unassembled WGS sequence"/>
</dbReference>
<dbReference type="Pfam" id="PF07695">
    <property type="entry name" value="7TMR-DISM_7TM"/>
    <property type="match status" value="1"/>
</dbReference>
<evidence type="ECO:0000256" key="9">
    <source>
        <dbReference type="ARBA" id="ARBA00023136"/>
    </source>
</evidence>
<dbReference type="Gene3D" id="1.10.287.130">
    <property type="match status" value="1"/>
</dbReference>
<dbReference type="GO" id="GO:0000155">
    <property type="term" value="F:phosphorelay sensor kinase activity"/>
    <property type="evidence" value="ECO:0007669"/>
    <property type="project" value="InterPro"/>
</dbReference>
<feature type="transmembrane region" description="Helical" evidence="11">
    <location>
        <begin position="341"/>
        <end position="360"/>
    </location>
</feature>
<dbReference type="AlphaFoldDB" id="A0A845BPG2"/>
<dbReference type="EMBL" id="WSSB01000008">
    <property type="protein sequence ID" value="MXR37270.1"/>
    <property type="molecule type" value="Genomic_DNA"/>
</dbReference>
<keyword evidence="9 11" id="KW-0472">Membrane</keyword>
<keyword evidence="8 11" id="KW-1133">Transmembrane helix</keyword>
<dbReference type="InterPro" id="IPR036890">
    <property type="entry name" value="HATPase_C_sf"/>
</dbReference>
<dbReference type="CDD" id="cd00082">
    <property type="entry name" value="HisKA"/>
    <property type="match status" value="1"/>
</dbReference>
<evidence type="ECO:0000313" key="14">
    <source>
        <dbReference type="Proteomes" id="UP000467214"/>
    </source>
</evidence>
<dbReference type="SMART" id="SM00387">
    <property type="entry name" value="HATPase_c"/>
    <property type="match status" value="1"/>
</dbReference>
<feature type="coiled-coil region" evidence="10">
    <location>
        <begin position="392"/>
        <end position="434"/>
    </location>
</feature>
<organism evidence="13 14">
    <name type="scientific">Craterilacuibacter sinensis</name>
    <dbReference type="NCBI Taxonomy" id="2686017"/>
    <lineage>
        <taxon>Bacteria</taxon>
        <taxon>Pseudomonadati</taxon>
        <taxon>Pseudomonadota</taxon>
        <taxon>Betaproteobacteria</taxon>
        <taxon>Neisseriales</taxon>
        <taxon>Neisseriaceae</taxon>
        <taxon>Craterilacuibacter</taxon>
    </lineage>
</organism>
<evidence type="ECO:0000256" key="2">
    <source>
        <dbReference type="ARBA" id="ARBA00004370"/>
    </source>
</evidence>
<keyword evidence="10" id="KW-0175">Coiled coil</keyword>
<feature type="transmembrane region" description="Helical" evidence="11">
    <location>
        <begin position="372"/>
        <end position="390"/>
    </location>
</feature>
<dbReference type="PANTHER" id="PTHR45436:SF5">
    <property type="entry name" value="SENSOR HISTIDINE KINASE TRCS"/>
    <property type="match status" value="1"/>
</dbReference>
<dbReference type="PANTHER" id="PTHR45436">
    <property type="entry name" value="SENSOR HISTIDINE KINASE YKOH"/>
    <property type="match status" value="1"/>
</dbReference>
<dbReference type="SUPFAM" id="SSF47384">
    <property type="entry name" value="Homodimeric domain of signal transducing histidine kinase"/>
    <property type="match status" value="1"/>
</dbReference>
<evidence type="ECO:0000256" key="7">
    <source>
        <dbReference type="ARBA" id="ARBA00022777"/>
    </source>
</evidence>
<dbReference type="GO" id="GO:0016020">
    <property type="term" value="C:membrane"/>
    <property type="evidence" value="ECO:0007669"/>
    <property type="project" value="UniProtKB-SubCell"/>
</dbReference>
<feature type="transmembrane region" description="Helical" evidence="11">
    <location>
        <begin position="187"/>
        <end position="208"/>
    </location>
</feature>
<dbReference type="RefSeq" id="WP_160796773.1">
    <property type="nucleotide sequence ID" value="NZ_WSSB01000008.1"/>
</dbReference>
<protein>
    <recommendedName>
        <fullName evidence="3">histidine kinase</fullName>
        <ecNumber evidence="3">2.7.13.3</ecNumber>
    </recommendedName>
</protein>